<evidence type="ECO:0000313" key="3">
    <source>
        <dbReference type="Proteomes" id="UP000242770"/>
    </source>
</evidence>
<gene>
    <name evidence="2" type="primary">SSCI44970.1</name>
</gene>
<dbReference type="Proteomes" id="UP000242770">
    <property type="component" value="Unassembled WGS sequence"/>
</dbReference>
<dbReference type="PANTHER" id="PTHR39474">
    <property type="entry name" value="UNNAMED PRODUCT"/>
    <property type="match status" value="1"/>
</dbReference>
<feature type="compositionally biased region" description="Basic residues" evidence="1">
    <location>
        <begin position="133"/>
        <end position="146"/>
    </location>
</feature>
<dbReference type="AlphaFoldDB" id="A0A0F7S0N4"/>
<organism evidence="2 3">
    <name type="scientific">Sporisorium scitamineum</name>
    <dbReference type="NCBI Taxonomy" id="49012"/>
    <lineage>
        <taxon>Eukaryota</taxon>
        <taxon>Fungi</taxon>
        <taxon>Dikarya</taxon>
        <taxon>Basidiomycota</taxon>
        <taxon>Ustilaginomycotina</taxon>
        <taxon>Ustilaginomycetes</taxon>
        <taxon>Ustilaginales</taxon>
        <taxon>Ustilaginaceae</taxon>
        <taxon>Sporisorium</taxon>
    </lineage>
</organism>
<feature type="region of interest" description="Disordered" evidence="1">
    <location>
        <begin position="1"/>
        <end position="33"/>
    </location>
</feature>
<dbReference type="STRING" id="49012.A0A0F7S0N4"/>
<proteinExistence type="predicted"/>
<accession>A0A0F7S0N4</accession>
<protein>
    <submittedName>
        <fullName evidence="2">Uncharacterized protein</fullName>
    </submittedName>
</protein>
<evidence type="ECO:0000313" key="2">
    <source>
        <dbReference type="EMBL" id="CDS00512.1"/>
    </source>
</evidence>
<feature type="region of interest" description="Disordered" evidence="1">
    <location>
        <begin position="118"/>
        <end position="146"/>
    </location>
</feature>
<reference evidence="3" key="1">
    <citation type="submission" date="2014-06" db="EMBL/GenBank/DDBJ databases">
        <authorList>
            <person name="Berkman P.J."/>
        </authorList>
    </citation>
    <scope>NUCLEOTIDE SEQUENCE [LARGE SCALE GENOMIC DNA]</scope>
</reference>
<name>A0A0F7S0N4_9BASI</name>
<dbReference type="EMBL" id="CCFA01002707">
    <property type="protein sequence ID" value="CDS00512.1"/>
    <property type="molecule type" value="Genomic_DNA"/>
</dbReference>
<keyword evidence="3" id="KW-1185">Reference proteome</keyword>
<dbReference type="PANTHER" id="PTHR39474:SF1">
    <property type="entry name" value="FUNGAL SPECIFIC TRANSCRIPTION FACTOR"/>
    <property type="match status" value="1"/>
</dbReference>
<feature type="compositionally biased region" description="Polar residues" evidence="1">
    <location>
        <begin position="1"/>
        <end position="16"/>
    </location>
</feature>
<sequence length="174" mass="19154">MSNLNNTSDTVSQSSAPLGLPAPSDVPTSTEPNNVIKLDHLGPMVVNSDGTISRIANWQNLSDIEKERSLKLLAKRNNTRMDSLKFKQAHVLPCNDDKHTHQATLLAPTLDHITKRSQTFPHRPSATPPSRAFGRKRLQKSSKSRKHVSCDVAHLDAFSIKPAFGTENVMVALD</sequence>
<evidence type="ECO:0000256" key="1">
    <source>
        <dbReference type="SAM" id="MobiDB-lite"/>
    </source>
</evidence>